<organism evidence="6 7">
    <name type="scientific">Breoghania corrubedonensis</name>
    <dbReference type="NCBI Taxonomy" id="665038"/>
    <lineage>
        <taxon>Bacteria</taxon>
        <taxon>Pseudomonadati</taxon>
        <taxon>Pseudomonadota</taxon>
        <taxon>Alphaproteobacteria</taxon>
        <taxon>Hyphomicrobiales</taxon>
        <taxon>Stappiaceae</taxon>
        <taxon>Breoghania</taxon>
    </lineage>
</organism>
<reference evidence="6 7" key="1">
    <citation type="submission" date="2018-04" db="EMBL/GenBank/DDBJ databases">
        <title>Genomic Encyclopedia of Archaeal and Bacterial Type Strains, Phase II (KMG-II): from individual species to whole genera.</title>
        <authorList>
            <person name="Goeker M."/>
        </authorList>
    </citation>
    <scope>NUCLEOTIDE SEQUENCE [LARGE SCALE GENOMIC DNA]</scope>
    <source>
        <strain evidence="6 7">DSM 23382</strain>
    </source>
</reference>
<protein>
    <submittedName>
        <fullName evidence="6">Hydrogenase-4 component A</fullName>
    </submittedName>
</protein>
<sequence length="196" mass="20693">MNRFVVAEPSKCIGCNTCMAACTEAHKREGLQSHPRLQVTKTWEQTAPILCHHCEDAPCARVCPVDAIQHVDGAIQLDEKICVGCKMCALACPFGAITPSGTSLAGVAGIMTKAPQYSEALDPLLVWDLGVHTVAVKCDLCSFSDDGPACVKSCPTAALYIAGDDGLHDANSTKRETTATQVVKPRLQPVMEGPGA</sequence>
<dbReference type="OrthoDB" id="9800445at2"/>
<dbReference type="GO" id="GO:0046872">
    <property type="term" value="F:metal ion binding"/>
    <property type="evidence" value="ECO:0007669"/>
    <property type="project" value="UniProtKB-KW"/>
</dbReference>
<evidence type="ECO:0000256" key="1">
    <source>
        <dbReference type="ARBA" id="ARBA00022485"/>
    </source>
</evidence>
<keyword evidence="1" id="KW-0004">4Fe-4S</keyword>
<dbReference type="SUPFAM" id="SSF54862">
    <property type="entry name" value="4Fe-4S ferredoxins"/>
    <property type="match status" value="1"/>
</dbReference>
<dbReference type="EMBL" id="QAYG01000004">
    <property type="protein sequence ID" value="PTW60474.1"/>
    <property type="molecule type" value="Genomic_DNA"/>
</dbReference>
<keyword evidence="2" id="KW-0479">Metal-binding</keyword>
<dbReference type="PANTHER" id="PTHR42859:SF16">
    <property type="entry name" value="FORMATE HYDROGENLYASE SUBUNIT 2-RELATED"/>
    <property type="match status" value="1"/>
</dbReference>
<name>A0A2T5V9R4_9HYPH</name>
<evidence type="ECO:0000256" key="2">
    <source>
        <dbReference type="ARBA" id="ARBA00022723"/>
    </source>
</evidence>
<keyword evidence="4" id="KW-0411">Iron-sulfur</keyword>
<dbReference type="GO" id="GO:0051539">
    <property type="term" value="F:4 iron, 4 sulfur cluster binding"/>
    <property type="evidence" value="ECO:0007669"/>
    <property type="project" value="UniProtKB-KW"/>
</dbReference>
<evidence type="ECO:0000313" key="7">
    <source>
        <dbReference type="Proteomes" id="UP000244081"/>
    </source>
</evidence>
<gene>
    <name evidence="6" type="ORF">C8N35_10497</name>
</gene>
<dbReference type="CDD" id="cd10554">
    <property type="entry name" value="HycB_like"/>
    <property type="match status" value="1"/>
</dbReference>
<dbReference type="PANTHER" id="PTHR42859">
    <property type="entry name" value="OXIDOREDUCTASE"/>
    <property type="match status" value="1"/>
</dbReference>
<dbReference type="AlphaFoldDB" id="A0A2T5V9R4"/>
<dbReference type="PROSITE" id="PS00198">
    <property type="entry name" value="4FE4S_FER_1"/>
    <property type="match status" value="1"/>
</dbReference>
<evidence type="ECO:0000256" key="3">
    <source>
        <dbReference type="ARBA" id="ARBA00023004"/>
    </source>
</evidence>
<proteinExistence type="predicted"/>
<dbReference type="InterPro" id="IPR017900">
    <property type="entry name" value="4Fe4S_Fe_S_CS"/>
</dbReference>
<dbReference type="InterPro" id="IPR050294">
    <property type="entry name" value="RnfB_subfamily"/>
</dbReference>
<feature type="domain" description="4Fe-4S ferredoxin-type" evidence="5">
    <location>
        <begin position="2"/>
        <end position="31"/>
    </location>
</feature>
<feature type="domain" description="4Fe-4S ferredoxin-type" evidence="5">
    <location>
        <begin position="73"/>
        <end position="102"/>
    </location>
</feature>
<dbReference type="RefSeq" id="WP_107990087.1">
    <property type="nucleotide sequence ID" value="NZ_QAYG01000004.1"/>
</dbReference>
<comment type="caution">
    <text evidence="6">The sequence shown here is derived from an EMBL/GenBank/DDBJ whole genome shotgun (WGS) entry which is preliminary data.</text>
</comment>
<dbReference type="Proteomes" id="UP000244081">
    <property type="component" value="Unassembled WGS sequence"/>
</dbReference>
<keyword evidence="7" id="KW-1185">Reference proteome</keyword>
<dbReference type="InterPro" id="IPR017896">
    <property type="entry name" value="4Fe4S_Fe-S-bd"/>
</dbReference>
<evidence type="ECO:0000256" key="4">
    <source>
        <dbReference type="ARBA" id="ARBA00023014"/>
    </source>
</evidence>
<evidence type="ECO:0000313" key="6">
    <source>
        <dbReference type="EMBL" id="PTW60474.1"/>
    </source>
</evidence>
<dbReference type="PROSITE" id="PS51379">
    <property type="entry name" value="4FE4S_FER_2"/>
    <property type="match status" value="2"/>
</dbReference>
<keyword evidence="3" id="KW-0408">Iron</keyword>
<evidence type="ECO:0000259" key="5">
    <source>
        <dbReference type="PROSITE" id="PS51379"/>
    </source>
</evidence>
<dbReference type="Gene3D" id="3.30.70.20">
    <property type="match status" value="2"/>
</dbReference>
<dbReference type="Pfam" id="PF13247">
    <property type="entry name" value="Fer4_11"/>
    <property type="match status" value="1"/>
</dbReference>
<accession>A0A2T5V9R4</accession>